<sequence length="98" mass="10729">MATVGTTVHPPKARRDVEDAFSLAKSPRRDPPAPIPPSPVSPTPTWGSAAAHCAATATRRRTALRRRESRLRLPPSLRSALRSRSVIALQRLCSEKKK</sequence>
<gene>
    <name evidence="2" type="ORF">HBR001_LOCUS2327</name>
</gene>
<evidence type="ECO:0008006" key="4">
    <source>
        <dbReference type="Google" id="ProtNLM"/>
    </source>
</evidence>
<evidence type="ECO:0000313" key="2">
    <source>
        <dbReference type="EMBL" id="CAI5720141.1"/>
    </source>
</evidence>
<comment type="caution">
    <text evidence="2">The sequence shown here is derived from an EMBL/GenBank/DDBJ whole genome shotgun (WGS) entry which is preliminary data.</text>
</comment>
<accession>A0AAV0TDN3</accession>
<protein>
    <recommendedName>
        <fullName evidence="4">RxLR effector candidate protein</fullName>
    </recommendedName>
</protein>
<name>A0AAV0TDN3_HYABA</name>
<dbReference type="AlphaFoldDB" id="A0AAV0TDN3"/>
<dbReference type="Proteomes" id="UP001162031">
    <property type="component" value="Unassembled WGS sequence"/>
</dbReference>
<keyword evidence="3" id="KW-1185">Reference proteome</keyword>
<proteinExistence type="predicted"/>
<dbReference type="EMBL" id="CANTFL010000272">
    <property type="protein sequence ID" value="CAI5720141.1"/>
    <property type="molecule type" value="Genomic_DNA"/>
</dbReference>
<feature type="region of interest" description="Disordered" evidence="1">
    <location>
        <begin position="1"/>
        <end position="64"/>
    </location>
</feature>
<reference evidence="2" key="1">
    <citation type="submission" date="2022-12" db="EMBL/GenBank/DDBJ databases">
        <authorList>
            <person name="Webb A."/>
        </authorList>
    </citation>
    <scope>NUCLEOTIDE SEQUENCE</scope>
    <source>
        <strain evidence="2">Hp1</strain>
    </source>
</reference>
<feature type="compositionally biased region" description="Pro residues" evidence="1">
    <location>
        <begin position="32"/>
        <end position="42"/>
    </location>
</feature>
<organism evidence="2 3">
    <name type="scientific">Hyaloperonospora brassicae</name>
    <name type="common">Brassica downy mildew</name>
    <name type="synonym">Peronospora brassicae</name>
    <dbReference type="NCBI Taxonomy" id="162125"/>
    <lineage>
        <taxon>Eukaryota</taxon>
        <taxon>Sar</taxon>
        <taxon>Stramenopiles</taxon>
        <taxon>Oomycota</taxon>
        <taxon>Peronosporomycetes</taxon>
        <taxon>Peronosporales</taxon>
        <taxon>Peronosporaceae</taxon>
        <taxon>Hyaloperonospora</taxon>
    </lineage>
</organism>
<evidence type="ECO:0000256" key="1">
    <source>
        <dbReference type="SAM" id="MobiDB-lite"/>
    </source>
</evidence>
<evidence type="ECO:0000313" key="3">
    <source>
        <dbReference type="Proteomes" id="UP001162031"/>
    </source>
</evidence>